<evidence type="ECO:0000313" key="3">
    <source>
        <dbReference type="Proteomes" id="UP001630127"/>
    </source>
</evidence>
<evidence type="ECO:0000313" key="1">
    <source>
        <dbReference type="EMBL" id="KAL3523260.1"/>
    </source>
</evidence>
<organism evidence="1 3">
    <name type="scientific">Cinchona calisaya</name>
    <dbReference type="NCBI Taxonomy" id="153742"/>
    <lineage>
        <taxon>Eukaryota</taxon>
        <taxon>Viridiplantae</taxon>
        <taxon>Streptophyta</taxon>
        <taxon>Embryophyta</taxon>
        <taxon>Tracheophyta</taxon>
        <taxon>Spermatophyta</taxon>
        <taxon>Magnoliopsida</taxon>
        <taxon>eudicotyledons</taxon>
        <taxon>Gunneridae</taxon>
        <taxon>Pentapetalae</taxon>
        <taxon>asterids</taxon>
        <taxon>lamiids</taxon>
        <taxon>Gentianales</taxon>
        <taxon>Rubiaceae</taxon>
        <taxon>Cinchonoideae</taxon>
        <taxon>Cinchoneae</taxon>
        <taxon>Cinchona</taxon>
    </lineage>
</organism>
<keyword evidence="3" id="KW-1185">Reference proteome</keyword>
<comment type="caution">
    <text evidence="1">The sequence shown here is derived from an EMBL/GenBank/DDBJ whole genome shotgun (WGS) entry which is preliminary data.</text>
</comment>
<protein>
    <submittedName>
        <fullName evidence="1">Uncharacterized protein</fullName>
    </submittedName>
</protein>
<sequence length="210" mass="23935">MGNNYSLVINNTTENITIKERKETYCTGLNEPVRYSSKEGKNLGPGEHARFCPKDLKKRWKQRVKLMDTSTVMLVSLKGGEKSNKVVVLSIDEFERNIAIVINIGEIHQLVKELVSRDEAKSFEKHEDQIEELKEHLVSIVVRLSPLCLPVSIFIVFLRGLDTRFLLLPPQIQLQFSRDSSLPLALSCVVQTFLSKFKQAVDMECNDSNK</sequence>
<dbReference type="AlphaFoldDB" id="A0ABD2ZYE1"/>
<evidence type="ECO:0000313" key="2">
    <source>
        <dbReference type="EMBL" id="KAL3523263.1"/>
    </source>
</evidence>
<name>A0ABD2ZYE1_9GENT</name>
<gene>
    <name evidence="1" type="ORF">ACH5RR_016094</name>
    <name evidence="2" type="ORF">ACH5RR_016097</name>
</gene>
<dbReference type="EMBL" id="JBJUIK010000007">
    <property type="protein sequence ID" value="KAL3523263.1"/>
    <property type="molecule type" value="Genomic_DNA"/>
</dbReference>
<dbReference type="Proteomes" id="UP001630127">
    <property type="component" value="Unassembled WGS sequence"/>
</dbReference>
<dbReference type="EMBL" id="JBJUIK010000007">
    <property type="protein sequence ID" value="KAL3523260.1"/>
    <property type="molecule type" value="Genomic_DNA"/>
</dbReference>
<reference evidence="1 3" key="1">
    <citation type="submission" date="2024-11" db="EMBL/GenBank/DDBJ databases">
        <title>A near-complete genome assembly of Cinchona calisaya.</title>
        <authorList>
            <person name="Lian D.C."/>
            <person name="Zhao X.W."/>
            <person name="Wei L."/>
        </authorList>
    </citation>
    <scope>NUCLEOTIDE SEQUENCE [LARGE SCALE GENOMIC DNA]</scope>
    <source>
        <tissue evidence="1">Nenye</tissue>
    </source>
</reference>
<proteinExistence type="predicted"/>
<accession>A0ABD2ZYE1</accession>